<dbReference type="AlphaFoldDB" id="Q92S37"/>
<gene>
    <name evidence="1" type="ORF">SMc02286</name>
</gene>
<evidence type="ECO:0000313" key="1">
    <source>
        <dbReference type="EMBL" id="CAC45165.1"/>
    </source>
</evidence>
<dbReference type="KEGG" id="sme:SMc02286"/>
<protein>
    <submittedName>
        <fullName evidence="1">Uncharacterized protein</fullName>
    </submittedName>
</protein>
<dbReference type="EnsemblBacteria" id="CAC45165">
    <property type="protein sequence ID" value="CAC45165"/>
    <property type="gene ID" value="SMc02286"/>
</dbReference>
<reference evidence="1 2" key="1">
    <citation type="journal article" date="2001" name="Proc. Natl. Acad. Sci. U.S.A.">
        <title>Analysis of the chromosome sequence of the legume symbiont Sinorhizobium meliloti strain 1021.</title>
        <authorList>
            <person name="Capela D."/>
            <person name="Barloy-Hubler F."/>
            <person name="Gouzy J."/>
            <person name="Bothe G."/>
            <person name="Ampe F."/>
            <person name="Batut J."/>
            <person name="Boistard P."/>
            <person name="Becker A."/>
            <person name="Boutry M."/>
            <person name="Cadieu E."/>
            <person name="Dreano S."/>
            <person name="Gloux S."/>
            <person name="Godrie T."/>
            <person name="Goffeau A."/>
            <person name="Kahn D."/>
            <person name="Kiss E."/>
            <person name="Lelaure V."/>
            <person name="Masuy D."/>
            <person name="Pohl T."/>
            <person name="Portetelle D."/>
            <person name="Puehler A."/>
            <person name="Purnelle B."/>
            <person name="Ramsperger U."/>
            <person name="Renard C."/>
            <person name="Thebault P."/>
            <person name="Vandenbol M."/>
            <person name="Weidner S."/>
            <person name="Galibert F."/>
        </authorList>
    </citation>
    <scope>NUCLEOTIDE SEQUENCE [LARGE SCALE GENOMIC DNA]</scope>
    <source>
        <strain evidence="1 2">1021</strain>
    </source>
</reference>
<reference evidence="2" key="2">
    <citation type="journal article" date="2001" name="Science">
        <title>The composite genome of the legume symbiont Sinorhizobium meliloti.</title>
        <authorList>
            <person name="Galibert F."/>
            <person name="Finan T.M."/>
            <person name="Long S.R."/>
            <person name="Puehler A."/>
            <person name="Abola P."/>
            <person name="Ampe F."/>
            <person name="Barloy-Hubler F."/>
            <person name="Barnett M.J."/>
            <person name="Becker A."/>
            <person name="Boistard P."/>
            <person name="Bothe G."/>
            <person name="Boutry M."/>
            <person name="Bowser L."/>
            <person name="Buhrmester J."/>
            <person name="Cadieu E."/>
            <person name="Capela D."/>
            <person name="Chain P."/>
            <person name="Cowie A."/>
            <person name="Davis R.W."/>
            <person name="Dreano S."/>
            <person name="Federspiel N.A."/>
            <person name="Fisher R.F."/>
            <person name="Gloux S."/>
            <person name="Godrie T."/>
            <person name="Goffeau A."/>
            <person name="Golding B."/>
            <person name="Gouzy J."/>
            <person name="Gurjal M."/>
            <person name="Hernandez-Lucas I."/>
            <person name="Hong A."/>
            <person name="Huizar L."/>
            <person name="Hyman R.W."/>
            <person name="Jones T."/>
            <person name="Kahn D."/>
            <person name="Kahn M.L."/>
            <person name="Kalman S."/>
            <person name="Keating D.H."/>
            <person name="Kiss E."/>
            <person name="Komp C."/>
            <person name="Lelaure V."/>
            <person name="Masuy D."/>
            <person name="Palm C."/>
            <person name="Peck M.C."/>
            <person name="Pohl T.M."/>
            <person name="Portetelle D."/>
            <person name="Purnelle B."/>
            <person name="Ramsperger U."/>
            <person name="Surzycki R."/>
            <person name="Thebault P."/>
            <person name="Vandenbol M."/>
            <person name="Vorhoelter F.J."/>
            <person name="Weidner S."/>
            <person name="Wells D.H."/>
            <person name="Wong K."/>
            <person name="Yeh K.-C."/>
            <person name="Batut J."/>
        </authorList>
    </citation>
    <scope>NUCLEOTIDE SEQUENCE [LARGE SCALE GENOMIC DNA]</scope>
    <source>
        <strain evidence="2">1021</strain>
    </source>
</reference>
<dbReference type="Proteomes" id="UP000001976">
    <property type="component" value="Chromosome"/>
</dbReference>
<dbReference type="PATRIC" id="fig|266834.11.peg.1968"/>
<organism evidence="1 2">
    <name type="scientific">Rhizobium meliloti (strain 1021)</name>
    <name type="common">Ensifer meliloti</name>
    <name type="synonym">Sinorhizobium meliloti</name>
    <dbReference type="NCBI Taxonomy" id="266834"/>
    <lineage>
        <taxon>Bacteria</taxon>
        <taxon>Pseudomonadati</taxon>
        <taxon>Pseudomonadota</taxon>
        <taxon>Alphaproteobacteria</taxon>
        <taxon>Hyphomicrobiales</taxon>
        <taxon>Rhizobiaceae</taxon>
        <taxon>Sinorhizobium/Ensifer group</taxon>
        <taxon>Sinorhizobium</taxon>
    </lineage>
</organism>
<dbReference type="HOGENOM" id="CLU_2555930_0_0_5"/>
<proteinExistence type="predicted"/>
<sequence length="82" mass="9069">MPHIDTAALFHVNHGCCGHIFTEHGMIIEAPDLLSAKRMAVGLGRDWTTDLYVERISADDVNELLLAIEEAKTEAKAHSSKR</sequence>
<evidence type="ECO:0000313" key="2">
    <source>
        <dbReference type="Proteomes" id="UP000001976"/>
    </source>
</evidence>
<accession>Q92S37</accession>
<dbReference type="OrthoDB" id="9795089at2"/>
<keyword evidence="2" id="KW-1185">Reference proteome</keyword>
<name>Q92S37_RHIME</name>
<dbReference type="EMBL" id="AL591688">
    <property type="protein sequence ID" value="CAC45165.1"/>
    <property type="molecule type" value="Genomic_DNA"/>
</dbReference>